<evidence type="ECO:0000313" key="7">
    <source>
        <dbReference type="EMBL" id="GCE15890.1"/>
    </source>
</evidence>
<evidence type="ECO:0000256" key="4">
    <source>
        <dbReference type="ARBA" id="ARBA00022989"/>
    </source>
</evidence>
<dbReference type="OrthoDB" id="45037at2"/>
<feature type="transmembrane region" description="Helical" evidence="6">
    <location>
        <begin position="134"/>
        <end position="160"/>
    </location>
</feature>
<sequence>MAEPIVQHETPSFASKLLHWTQKLVASAGRPLFAVLIALFVSGILIMFTSPGTLVDRFSSMLTAFQFMYTGSFGDIQSASFSLVWVTSLIFAGISVALAFRAGLFNIGAAGQLAVGTVIAGAIGLKFSSLPGPLLITVMIIGSALASGLWGSIVGFLKAWRGAHEVVTTIMLNWIAFFVAAYLINDGPLKAPRMPQQSLPLPPQATLPSIATFYNQTLGQFLPAIQYPTLYRVDVSFFFALIALLLYWFLTARTTFGYELRVLGQNLKAARYAGISVKWNTVAVMALSGAFAGLAGAFHLMGQVPYQLYGTAFSGDQTGFNAIGVALLGRTTPLGILLSALLFGGLQQAAQSMEMFAHIPGDLVSIIQALVLFSVAAEFLPALQRVMPKWLRRNRRSALAPNVTEVSTIEQDEPLPAVDTEIHTALDAGEPAASAASQEE</sequence>
<evidence type="ECO:0000256" key="5">
    <source>
        <dbReference type="ARBA" id="ARBA00023136"/>
    </source>
</evidence>
<feature type="transmembrane region" description="Helical" evidence="6">
    <location>
        <begin position="282"/>
        <end position="301"/>
    </location>
</feature>
<keyword evidence="2" id="KW-1003">Cell membrane</keyword>
<reference evidence="8" key="1">
    <citation type="submission" date="2018-12" db="EMBL/GenBank/DDBJ databases">
        <title>Tengunoibacter tsumagoiensis gen. nov., sp. nov., Dictyobacter kobayashii sp. nov., D. alpinus sp. nov., and D. joshuensis sp. nov. and description of Dictyobacteraceae fam. nov. within the order Ktedonobacterales isolated from Tengu-no-mugimeshi.</title>
        <authorList>
            <person name="Wang C.M."/>
            <person name="Zheng Y."/>
            <person name="Sakai Y."/>
            <person name="Toyoda A."/>
            <person name="Minakuchi Y."/>
            <person name="Abe K."/>
            <person name="Yokota A."/>
            <person name="Yabe S."/>
        </authorList>
    </citation>
    <scope>NUCLEOTIDE SEQUENCE [LARGE SCALE GENOMIC DNA]</scope>
    <source>
        <strain evidence="8">Uno3</strain>
    </source>
</reference>
<dbReference type="PANTHER" id="PTHR47089">
    <property type="entry name" value="ABC TRANSPORTER, PERMEASE PROTEIN"/>
    <property type="match status" value="1"/>
</dbReference>
<keyword evidence="5 6" id="KW-0472">Membrane</keyword>
<keyword evidence="4 6" id="KW-1133">Transmembrane helix</keyword>
<evidence type="ECO:0000256" key="6">
    <source>
        <dbReference type="SAM" id="Phobius"/>
    </source>
</evidence>
<dbReference type="InterPro" id="IPR001851">
    <property type="entry name" value="ABC_transp_permease"/>
</dbReference>
<gene>
    <name evidence="7" type="ORF">KTT_57490</name>
</gene>
<feature type="transmembrane region" description="Helical" evidence="6">
    <location>
        <begin position="32"/>
        <end position="55"/>
    </location>
</feature>
<feature type="transmembrane region" description="Helical" evidence="6">
    <location>
        <begin position="76"/>
        <end position="98"/>
    </location>
</feature>
<protein>
    <submittedName>
        <fullName evidence="7">ABC transporter permease</fullName>
    </submittedName>
</protein>
<dbReference type="Proteomes" id="UP000287352">
    <property type="component" value="Unassembled WGS sequence"/>
</dbReference>
<organism evidence="7 8">
    <name type="scientific">Tengunoibacter tsumagoiensis</name>
    <dbReference type="NCBI Taxonomy" id="2014871"/>
    <lineage>
        <taxon>Bacteria</taxon>
        <taxon>Bacillati</taxon>
        <taxon>Chloroflexota</taxon>
        <taxon>Ktedonobacteria</taxon>
        <taxon>Ktedonobacterales</taxon>
        <taxon>Dictyobacteraceae</taxon>
        <taxon>Tengunoibacter</taxon>
    </lineage>
</organism>
<feature type="transmembrane region" description="Helical" evidence="6">
    <location>
        <begin position="104"/>
        <end position="127"/>
    </location>
</feature>
<feature type="transmembrane region" description="Helical" evidence="6">
    <location>
        <begin position="230"/>
        <end position="250"/>
    </location>
</feature>
<evidence type="ECO:0000313" key="8">
    <source>
        <dbReference type="Proteomes" id="UP000287352"/>
    </source>
</evidence>
<name>A0A402A9S2_9CHLR</name>
<dbReference type="GO" id="GO:0005886">
    <property type="term" value="C:plasma membrane"/>
    <property type="evidence" value="ECO:0007669"/>
    <property type="project" value="UniProtKB-SubCell"/>
</dbReference>
<dbReference type="CDD" id="cd06580">
    <property type="entry name" value="TM_PBP1_transp_TpRbsC_like"/>
    <property type="match status" value="1"/>
</dbReference>
<keyword evidence="8" id="KW-1185">Reference proteome</keyword>
<keyword evidence="3 6" id="KW-0812">Transmembrane</keyword>
<accession>A0A402A9S2</accession>
<feature type="transmembrane region" description="Helical" evidence="6">
    <location>
        <begin position="322"/>
        <end position="343"/>
    </location>
</feature>
<evidence type="ECO:0000256" key="2">
    <source>
        <dbReference type="ARBA" id="ARBA00022475"/>
    </source>
</evidence>
<dbReference type="PANTHER" id="PTHR47089:SF1">
    <property type="entry name" value="GUANOSINE ABC TRANSPORTER PERMEASE PROTEIN NUPP"/>
    <property type="match status" value="1"/>
</dbReference>
<feature type="transmembrane region" description="Helical" evidence="6">
    <location>
        <begin position="363"/>
        <end position="383"/>
    </location>
</feature>
<comment type="subcellular location">
    <subcellularLocation>
        <location evidence="1">Cell membrane</location>
        <topology evidence="1">Multi-pass membrane protein</topology>
    </subcellularLocation>
</comment>
<comment type="caution">
    <text evidence="7">The sequence shown here is derived from an EMBL/GenBank/DDBJ whole genome shotgun (WGS) entry which is preliminary data.</text>
</comment>
<proteinExistence type="predicted"/>
<dbReference type="GO" id="GO:0022857">
    <property type="term" value="F:transmembrane transporter activity"/>
    <property type="evidence" value="ECO:0007669"/>
    <property type="project" value="InterPro"/>
</dbReference>
<dbReference type="AlphaFoldDB" id="A0A402A9S2"/>
<dbReference type="EMBL" id="BIFR01000002">
    <property type="protein sequence ID" value="GCE15890.1"/>
    <property type="molecule type" value="Genomic_DNA"/>
</dbReference>
<dbReference type="RefSeq" id="WP_126583295.1">
    <property type="nucleotide sequence ID" value="NZ_BIFR01000002.1"/>
</dbReference>
<dbReference type="Pfam" id="PF02653">
    <property type="entry name" value="BPD_transp_2"/>
    <property type="match status" value="1"/>
</dbReference>
<evidence type="ECO:0000256" key="3">
    <source>
        <dbReference type="ARBA" id="ARBA00022692"/>
    </source>
</evidence>
<feature type="transmembrane region" description="Helical" evidence="6">
    <location>
        <begin position="166"/>
        <end position="184"/>
    </location>
</feature>
<evidence type="ECO:0000256" key="1">
    <source>
        <dbReference type="ARBA" id="ARBA00004651"/>
    </source>
</evidence>